<dbReference type="AlphaFoldDB" id="A0A7W6HJJ2"/>
<dbReference type="EMBL" id="JACIED010000001">
    <property type="protein sequence ID" value="MBB4006311.1"/>
    <property type="molecule type" value="Genomic_DNA"/>
</dbReference>
<proteinExistence type="predicted"/>
<evidence type="ECO:0000313" key="2">
    <source>
        <dbReference type="EMBL" id="MBB4006311.1"/>
    </source>
</evidence>
<feature type="compositionally biased region" description="Polar residues" evidence="1">
    <location>
        <begin position="1"/>
        <end position="13"/>
    </location>
</feature>
<gene>
    <name evidence="2" type="ORF">GGQ71_000547</name>
</gene>
<evidence type="ECO:0000256" key="1">
    <source>
        <dbReference type="SAM" id="MobiDB-lite"/>
    </source>
</evidence>
<reference evidence="2 3" key="1">
    <citation type="submission" date="2020-08" db="EMBL/GenBank/DDBJ databases">
        <title>Genomic Encyclopedia of Type Strains, Phase IV (KMG-IV): sequencing the most valuable type-strain genomes for metagenomic binning, comparative biology and taxonomic classification.</title>
        <authorList>
            <person name="Goeker M."/>
        </authorList>
    </citation>
    <scope>NUCLEOTIDE SEQUENCE [LARGE SCALE GENOMIC DNA]</scope>
    <source>
        <strain evidence="2 3">DSM 100021</strain>
    </source>
</reference>
<dbReference type="RefSeq" id="WP_083943308.1">
    <property type="nucleotide sequence ID" value="NZ_JACIED010000001.1"/>
</dbReference>
<feature type="region of interest" description="Disordered" evidence="1">
    <location>
        <begin position="1"/>
        <end position="35"/>
    </location>
</feature>
<feature type="compositionally biased region" description="Polar residues" evidence="1">
    <location>
        <begin position="21"/>
        <end position="32"/>
    </location>
</feature>
<accession>A0A7W6HJJ2</accession>
<dbReference type="Proteomes" id="UP000544107">
    <property type="component" value="Unassembled WGS sequence"/>
</dbReference>
<sequence length="315" mass="35391">MTNTQAQQDLNPQPTEPMALSRTQSHSATEMTGQMRHANPLSSAVMLSHPEIYVVVRGQAQAFLARFAERPQIGRVFASHQRWLLGQIALMQYFETGQIVPARYYDFVDANGVASRNTADAFLKEMLTYGVAREISASDRRSRPLVPSELSLDSAAGWLEIHLKSLDRFDGGERTRKFTASGRDMRQMHPLMAAAFMRTPELREQPAVFDPFVWLNNGNIIIDWLIANSQDADNDAAEVSIGVVSIQSMAETFHLSRSHLTRKLLDASDMQTIGWKGRRGRSELWVSNEFRREYARAQAVKLEIIDAACATCGLF</sequence>
<protein>
    <submittedName>
        <fullName evidence="2">Uncharacterized protein</fullName>
    </submittedName>
</protein>
<dbReference type="OrthoDB" id="7875733at2"/>
<evidence type="ECO:0000313" key="3">
    <source>
        <dbReference type="Proteomes" id="UP000544107"/>
    </source>
</evidence>
<comment type="caution">
    <text evidence="2">The sequence shown here is derived from an EMBL/GenBank/DDBJ whole genome shotgun (WGS) entry which is preliminary data.</text>
</comment>
<name>A0A7W6HJJ2_9HYPH</name>
<organism evidence="2 3">
    <name type="scientific">Allorhizobium taibaishanense</name>
    <dbReference type="NCBI Taxonomy" id="887144"/>
    <lineage>
        <taxon>Bacteria</taxon>
        <taxon>Pseudomonadati</taxon>
        <taxon>Pseudomonadota</taxon>
        <taxon>Alphaproteobacteria</taxon>
        <taxon>Hyphomicrobiales</taxon>
        <taxon>Rhizobiaceae</taxon>
        <taxon>Rhizobium/Agrobacterium group</taxon>
        <taxon>Allorhizobium</taxon>
    </lineage>
</organism>